<feature type="non-terminal residue" evidence="1">
    <location>
        <position position="1"/>
    </location>
</feature>
<dbReference type="AlphaFoldDB" id="A0A4Y2MFF9"/>
<accession>A0A4Y2MFF9</accession>
<reference evidence="1 2" key="1">
    <citation type="journal article" date="2019" name="Sci. Rep.">
        <title>Orb-weaving spider Araneus ventricosus genome elucidates the spidroin gene catalogue.</title>
        <authorList>
            <person name="Kono N."/>
            <person name="Nakamura H."/>
            <person name="Ohtoshi R."/>
            <person name="Moran D.A.P."/>
            <person name="Shinohara A."/>
            <person name="Yoshida Y."/>
            <person name="Fujiwara M."/>
            <person name="Mori M."/>
            <person name="Tomita M."/>
            <person name="Arakawa K."/>
        </authorList>
    </citation>
    <scope>NUCLEOTIDE SEQUENCE [LARGE SCALE GENOMIC DNA]</scope>
</reference>
<dbReference type="EMBL" id="BGPR01007304">
    <property type="protein sequence ID" value="GBN25875.1"/>
    <property type="molecule type" value="Genomic_DNA"/>
</dbReference>
<keyword evidence="2" id="KW-1185">Reference proteome</keyword>
<sequence>ETYEMVPLNATSLHPMTCVSKARVSVIPERSPPPVKTYQGHRKGELGDFLCRPFARAGAADLLELTASPANAMWGSPWE</sequence>
<comment type="caution">
    <text evidence="1">The sequence shown here is derived from an EMBL/GenBank/DDBJ whole genome shotgun (WGS) entry which is preliminary data.</text>
</comment>
<name>A0A4Y2MFF9_ARAVE</name>
<dbReference type="Proteomes" id="UP000499080">
    <property type="component" value="Unassembled WGS sequence"/>
</dbReference>
<proteinExistence type="predicted"/>
<organism evidence="1 2">
    <name type="scientific">Araneus ventricosus</name>
    <name type="common">Orbweaver spider</name>
    <name type="synonym">Epeira ventricosa</name>
    <dbReference type="NCBI Taxonomy" id="182803"/>
    <lineage>
        <taxon>Eukaryota</taxon>
        <taxon>Metazoa</taxon>
        <taxon>Ecdysozoa</taxon>
        <taxon>Arthropoda</taxon>
        <taxon>Chelicerata</taxon>
        <taxon>Arachnida</taxon>
        <taxon>Araneae</taxon>
        <taxon>Araneomorphae</taxon>
        <taxon>Entelegynae</taxon>
        <taxon>Araneoidea</taxon>
        <taxon>Araneidae</taxon>
        <taxon>Araneus</taxon>
    </lineage>
</organism>
<protein>
    <submittedName>
        <fullName evidence="1">Uncharacterized protein</fullName>
    </submittedName>
</protein>
<evidence type="ECO:0000313" key="2">
    <source>
        <dbReference type="Proteomes" id="UP000499080"/>
    </source>
</evidence>
<gene>
    <name evidence="1" type="ORF">AVEN_139824_1</name>
</gene>
<evidence type="ECO:0000313" key="1">
    <source>
        <dbReference type="EMBL" id="GBN25875.1"/>
    </source>
</evidence>